<keyword evidence="8" id="KW-0503">Monooxygenase</keyword>
<evidence type="ECO:0000313" key="10">
    <source>
        <dbReference type="Proteomes" id="UP001215712"/>
    </source>
</evidence>
<accession>A0AAD6MV83</accession>
<comment type="cofactor">
    <cofactor evidence="1 7">
        <name>heme</name>
        <dbReference type="ChEBI" id="CHEBI:30413"/>
    </cofactor>
</comment>
<dbReference type="PRINTS" id="PR00385">
    <property type="entry name" value="P450"/>
</dbReference>
<reference evidence="9" key="2">
    <citation type="submission" date="2023-01" db="EMBL/GenBank/DDBJ databases">
        <authorList>
            <person name="Petersen C."/>
        </authorList>
    </citation>
    <scope>NUCLEOTIDE SEQUENCE</scope>
    <source>
        <strain evidence="9">IBT 17514</strain>
    </source>
</reference>
<dbReference type="GO" id="GO:0004497">
    <property type="term" value="F:monooxygenase activity"/>
    <property type="evidence" value="ECO:0007669"/>
    <property type="project" value="UniProtKB-KW"/>
</dbReference>
<evidence type="ECO:0000256" key="7">
    <source>
        <dbReference type="PIRSR" id="PIRSR602403-1"/>
    </source>
</evidence>
<dbReference type="SUPFAM" id="SSF48264">
    <property type="entry name" value="Cytochrome P450"/>
    <property type="match status" value="1"/>
</dbReference>
<evidence type="ECO:0000256" key="6">
    <source>
        <dbReference type="ARBA" id="ARBA00023004"/>
    </source>
</evidence>
<evidence type="ECO:0000256" key="1">
    <source>
        <dbReference type="ARBA" id="ARBA00001971"/>
    </source>
</evidence>
<dbReference type="PRINTS" id="PR00465">
    <property type="entry name" value="EP450IV"/>
</dbReference>
<keyword evidence="4 7" id="KW-0479">Metal-binding</keyword>
<proteinExistence type="inferred from homology"/>
<dbReference type="Gene3D" id="1.10.630.10">
    <property type="entry name" value="Cytochrome P450"/>
    <property type="match status" value="1"/>
</dbReference>
<feature type="binding site" description="axial binding residue" evidence="7">
    <location>
        <position position="365"/>
    </location>
    <ligand>
        <name>heme</name>
        <dbReference type="ChEBI" id="CHEBI:30413"/>
    </ligand>
    <ligandPart>
        <name>Fe</name>
        <dbReference type="ChEBI" id="CHEBI:18248"/>
    </ligandPart>
</feature>
<keyword evidence="10" id="KW-1185">Reference proteome</keyword>
<evidence type="ECO:0000256" key="4">
    <source>
        <dbReference type="ARBA" id="ARBA00022723"/>
    </source>
</evidence>
<name>A0AAD6MV83_9EURO</name>
<keyword evidence="5 8" id="KW-0560">Oxidoreductase</keyword>
<dbReference type="Pfam" id="PF00067">
    <property type="entry name" value="p450"/>
    <property type="match status" value="1"/>
</dbReference>
<dbReference type="Proteomes" id="UP001215712">
    <property type="component" value="Unassembled WGS sequence"/>
</dbReference>
<dbReference type="GO" id="GO:0020037">
    <property type="term" value="F:heme binding"/>
    <property type="evidence" value="ECO:0007669"/>
    <property type="project" value="InterPro"/>
</dbReference>
<dbReference type="InterPro" id="IPR001128">
    <property type="entry name" value="Cyt_P450"/>
</dbReference>
<dbReference type="PROSITE" id="PS00086">
    <property type="entry name" value="CYTOCHROME_P450"/>
    <property type="match status" value="1"/>
</dbReference>
<evidence type="ECO:0000256" key="5">
    <source>
        <dbReference type="ARBA" id="ARBA00023002"/>
    </source>
</evidence>
<dbReference type="InterPro" id="IPR036396">
    <property type="entry name" value="Cyt_P450_sf"/>
</dbReference>
<keyword evidence="6 7" id="KW-0408">Iron</keyword>
<dbReference type="InterPro" id="IPR050121">
    <property type="entry name" value="Cytochrome_P450_monoxygenase"/>
</dbReference>
<evidence type="ECO:0000313" key="9">
    <source>
        <dbReference type="EMBL" id="KAJ5724412.1"/>
    </source>
</evidence>
<dbReference type="GO" id="GO:0005506">
    <property type="term" value="F:iron ion binding"/>
    <property type="evidence" value="ECO:0007669"/>
    <property type="project" value="InterPro"/>
</dbReference>
<sequence length="420" mass="47253">MANFREIQRIGTGFLKTEWYQVFTRGLVGVFNMRDPKEHAQRRKLFARPFSKSALRSSWEPIVKEKAQLALPQIQNELSINGISDILKWATFLTTDISSHLMLGDSFDMLQKGKKNEYTRILETDNQGSGIMTEVPFAKGILPYIPLRSFREMFSGDEILLQHSRALVIYSRKHSESCRNIFSRLVYESEKDDVSLSDTDVAMEVSSLIVAGSETTAITLTYLIWAALSRPKLRSDLEAELATLGESWNESQLEALPLLNAVINETLRLYGAAPGFLPCTVPEVGFSFLGYYIPAGMTCIWNNWADSWSNEGTGCGHSELDGHRDPLLFPDPEKFDPERWLPGPKETSEAGRVAFSPFGSGSRTCLGIHLSWMELRLTVAEFFLRCGNVKLAPRVTEESMKPKYFFLIAPSAHKCEIVSA</sequence>
<dbReference type="EMBL" id="JAQJAN010000008">
    <property type="protein sequence ID" value="KAJ5724412.1"/>
    <property type="molecule type" value="Genomic_DNA"/>
</dbReference>
<reference evidence="9" key="1">
    <citation type="journal article" date="2023" name="IMA Fungus">
        <title>Comparative genomic study of the Penicillium genus elucidates a diverse pangenome and 15 lateral gene transfer events.</title>
        <authorList>
            <person name="Petersen C."/>
            <person name="Sorensen T."/>
            <person name="Nielsen M.R."/>
            <person name="Sondergaard T.E."/>
            <person name="Sorensen J.L."/>
            <person name="Fitzpatrick D.A."/>
            <person name="Frisvad J.C."/>
            <person name="Nielsen K.L."/>
        </authorList>
    </citation>
    <scope>NUCLEOTIDE SEQUENCE</scope>
    <source>
        <strain evidence="9">IBT 17514</strain>
    </source>
</reference>
<dbReference type="PANTHER" id="PTHR24305:SF96">
    <property type="entry name" value="CYTOCHROME P450 MONOOXYGENASE STCB-RELATED"/>
    <property type="match status" value="1"/>
</dbReference>
<dbReference type="GO" id="GO:0016705">
    <property type="term" value="F:oxidoreductase activity, acting on paired donors, with incorporation or reduction of molecular oxygen"/>
    <property type="evidence" value="ECO:0007669"/>
    <property type="project" value="InterPro"/>
</dbReference>
<comment type="similarity">
    <text evidence="2 8">Belongs to the cytochrome P450 family.</text>
</comment>
<organism evidence="9 10">
    <name type="scientific">Penicillium malachiteum</name>
    <dbReference type="NCBI Taxonomy" id="1324776"/>
    <lineage>
        <taxon>Eukaryota</taxon>
        <taxon>Fungi</taxon>
        <taxon>Dikarya</taxon>
        <taxon>Ascomycota</taxon>
        <taxon>Pezizomycotina</taxon>
        <taxon>Eurotiomycetes</taxon>
        <taxon>Eurotiomycetidae</taxon>
        <taxon>Eurotiales</taxon>
        <taxon>Aspergillaceae</taxon>
        <taxon>Penicillium</taxon>
    </lineage>
</organism>
<dbReference type="AlphaFoldDB" id="A0AAD6MV83"/>
<gene>
    <name evidence="9" type="ORF">N7493_006140</name>
</gene>
<dbReference type="InterPro" id="IPR017972">
    <property type="entry name" value="Cyt_P450_CS"/>
</dbReference>
<evidence type="ECO:0000256" key="8">
    <source>
        <dbReference type="RuleBase" id="RU000461"/>
    </source>
</evidence>
<evidence type="ECO:0000256" key="3">
    <source>
        <dbReference type="ARBA" id="ARBA00022617"/>
    </source>
</evidence>
<dbReference type="GO" id="GO:0043386">
    <property type="term" value="P:mycotoxin biosynthetic process"/>
    <property type="evidence" value="ECO:0007669"/>
    <property type="project" value="UniProtKB-ARBA"/>
</dbReference>
<comment type="caution">
    <text evidence="9">The sequence shown here is derived from an EMBL/GenBank/DDBJ whole genome shotgun (WGS) entry which is preliminary data.</text>
</comment>
<evidence type="ECO:0000256" key="2">
    <source>
        <dbReference type="ARBA" id="ARBA00010617"/>
    </source>
</evidence>
<protein>
    <submittedName>
        <fullName evidence="9">Uncharacterized protein</fullName>
    </submittedName>
</protein>
<keyword evidence="3 7" id="KW-0349">Heme</keyword>
<dbReference type="InterPro" id="IPR002403">
    <property type="entry name" value="Cyt_P450_E_grp-IV"/>
</dbReference>
<dbReference type="PANTHER" id="PTHR24305">
    <property type="entry name" value="CYTOCHROME P450"/>
    <property type="match status" value="1"/>
</dbReference>